<gene>
    <name evidence="2" type="ORF">H257_15277</name>
</gene>
<protein>
    <recommendedName>
        <fullName evidence="3">GH16 domain-containing protein</fullName>
    </recommendedName>
</protein>
<evidence type="ECO:0000313" key="2">
    <source>
        <dbReference type="EMBL" id="ETV68936.1"/>
    </source>
</evidence>
<dbReference type="GeneID" id="20817273"/>
<dbReference type="EMBL" id="KI913181">
    <property type="protein sequence ID" value="ETV68936.1"/>
    <property type="molecule type" value="Genomic_DNA"/>
</dbReference>
<dbReference type="SUPFAM" id="SSF49899">
    <property type="entry name" value="Concanavalin A-like lectins/glucanases"/>
    <property type="match status" value="1"/>
</dbReference>
<accession>W4FPQ4</accession>
<keyword evidence="1" id="KW-0732">Signal</keyword>
<dbReference type="AlphaFoldDB" id="W4FPQ4"/>
<organism evidence="2">
    <name type="scientific">Aphanomyces astaci</name>
    <name type="common">Crayfish plague agent</name>
    <dbReference type="NCBI Taxonomy" id="112090"/>
    <lineage>
        <taxon>Eukaryota</taxon>
        <taxon>Sar</taxon>
        <taxon>Stramenopiles</taxon>
        <taxon>Oomycota</taxon>
        <taxon>Saprolegniomycetes</taxon>
        <taxon>Saprolegniales</taxon>
        <taxon>Verrucalvaceae</taxon>
        <taxon>Aphanomyces</taxon>
    </lineage>
</organism>
<feature type="chain" id="PRO_5004841675" description="GH16 domain-containing protein" evidence="1">
    <location>
        <begin position="23"/>
        <end position="1074"/>
    </location>
</feature>
<feature type="signal peptide" evidence="1">
    <location>
        <begin position="1"/>
        <end position="22"/>
    </location>
</feature>
<dbReference type="InterPro" id="IPR013320">
    <property type="entry name" value="ConA-like_dom_sf"/>
</dbReference>
<evidence type="ECO:0008006" key="3">
    <source>
        <dbReference type="Google" id="ProtNLM"/>
    </source>
</evidence>
<dbReference type="OrthoDB" id="63471at2759"/>
<dbReference type="VEuPathDB" id="FungiDB:H257_15277"/>
<name>W4FPQ4_APHAT</name>
<dbReference type="Pfam" id="PF21471">
    <property type="entry name" value="Reelin_subrepeat-B"/>
    <property type="match status" value="1"/>
</dbReference>
<reference evidence="2" key="1">
    <citation type="submission" date="2013-12" db="EMBL/GenBank/DDBJ databases">
        <title>The Genome Sequence of Aphanomyces astaci APO3.</title>
        <authorList>
            <consortium name="The Broad Institute Genomics Platform"/>
            <person name="Russ C."/>
            <person name="Tyler B."/>
            <person name="van West P."/>
            <person name="Dieguez-Uribeondo J."/>
            <person name="Young S.K."/>
            <person name="Zeng Q."/>
            <person name="Gargeya S."/>
            <person name="Fitzgerald M."/>
            <person name="Abouelleil A."/>
            <person name="Alvarado L."/>
            <person name="Chapman S.B."/>
            <person name="Gainer-Dewar J."/>
            <person name="Goldberg J."/>
            <person name="Griggs A."/>
            <person name="Gujja S."/>
            <person name="Hansen M."/>
            <person name="Howarth C."/>
            <person name="Imamovic A."/>
            <person name="Ireland A."/>
            <person name="Larimer J."/>
            <person name="McCowan C."/>
            <person name="Murphy C."/>
            <person name="Pearson M."/>
            <person name="Poon T.W."/>
            <person name="Priest M."/>
            <person name="Roberts A."/>
            <person name="Saif S."/>
            <person name="Shea T."/>
            <person name="Sykes S."/>
            <person name="Wortman J."/>
            <person name="Nusbaum C."/>
            <person name="Birren B."/>
        </authorList>
    </citation>
    <scope>NUCLEOTIDE SEQUENCE [LARGE SCALE GENOMIC DNA]</scope>
    <source>
        <strain evidence="2">APO3</strain>
    </source>
</reference>
<dbReference type="InterPro" id="IPR049419">
    <property type="entry name" value="Reelin_subrepeat-B"/>
</dbReference>
<dbReference type="RefSeq" id="XP_009841614.1">
    <property type="nucleotide sequence ID" value="XM_009843312.1"/>
</dbReference>
<dbReference type="Gene3D" id="2.60.120.260">
    <property type="entry name" value="Galactose-binding domain-like"/>
    <property type="match status" value="1"/>
</dbReference>
<sequence length="1074" mass="113243">MGMVEVILRLLCLACFLSGATPTKTYRLASSALQISPSVGTFPVLPSVLVQGETLASLVVSLTTSATISVVANVNANHSFVILPSASLRGLSSPQTISISVQGGEKDATGVYTIRFTSMTTNETLYSSQVTVVPPPQAYSVQEGAWTGTTLASDTFDALPFGAIPNASTSIWTAIEHGFASDTCGKVGSTGNALYFTHLGNRMASTTPFDLRGIDAQLSFAYIYGHLPNESYDGYGNNTLSCEQVQPGAEVSVEISRDNGTTWQRLVTIPLSSPPVTIMQTTLLPLPSSLPSSLLTNGAVFGTRTTSFRWIQHAHTSTRVGAIQGTRYQWQYRNLFDQWAIDNVLLTARVQPPKLLATTATSGRDALTVQVITSSSNGVVLTTVGDGSHAFPVCPSNASTAVASNATVTLRTTGFIHAVTCWRGSQSYGYRSPRLYIQSPPPTFQITTTVNQTYVINVTMPRPNMQLWFTFGTGNDMPSCTFGSYLNVTSGVTATMDVGSNGVLRALACGRGLVGSEIVTLPPFVVQPKAPAIALVAPVSVTSTAIFNISVSTDAVDSTVLVRTLVSTDTDTSRPPSCLTATNSTMAVSTSFVAIQPSQRVVAVACCSSTYCNDSTPVYFGPVDASCALPSLATRCSTTTMRTVVAMLTPGTTGGIVKYAVSASAALTCSDAWPTYRSPLALVPPTLAGTAVVVKAITCLDGLRASDPLVTTVAVDMCCAGALTFPSSSAQQTCSHVLLFRDDFISCNWTKWMKYTTQYGGDNINGGVHSDNVQCQDNTTGFNGASTLSLAIHGDRFTGSTPIGVMLQAGGGSVTPRLPTTPLEGWMLPGVHSFPCSNAPSGTVTCAARRVGAAVSTVDSWNAGVASFQLQTCPSFGVVSEVWALDMSGVQAAVAASPALPYADLWRASLNQERTVPYVQFSFGPSITDTQVHSFVLQWNRTAGRANVYRDGQLIRKLRALPASPDPAPLTFHSWVPNAWAGEPRFDSCSTQVSNVQVVKLETAANRWCDWEDAVGGGGGVECDSDATCSQWMTTACLMPVASAVCVNNTCVFGLHPQFASPAVKAASAFHSFT</sequence>
<evidence type="ECO:0000256" key="1">
    <source>
        <dbReference type="SAM" id="SignalP"/>
    </source>
</evidence>
<proteinExistence type="predicted"/>